<keyword evidence="7 9" id="KW-0503">Monooxygenase</keyword>
<sequence length="622" mass="70640">MASTLLRKGCLFTPHHSSKEVRRASAIVFESVTKDTLNVFIRSQSTNVPTINTSNVDVRAQSTSVPTKIGDSAGCTCPFKHIVENLDYGISNVRREGQKSYSKTTVTSEEELNLKEESCPFSQDEKEESGPKQRAEAIARKFSSDAFKNAKPFSEIPGLPNLPILGGIHNFFPGGILYGLTWREQKWLIQKKYGNIVKETPFPGFTRINLFDPDDAELIFRTEGKWPLRDSFFFMQKHFNILHNKGIHGLATAQEVEWHKLRQGVSKYIVPPQAIGAYCRGVQMVARDFVTRLGTVKDSEGFIENVIPHVKNFSFEAIGLVCFNTRLGALSDDKSNKENTDFIQSVDTILECSYLELKQLPLFRYYKTKTYRRYENAMQCTKSVCLKHIAVARERHKAKNVASEAGGIITNLITNDNLSEEEVFIIMHDIFTGGVDTTGHMLSFVLYLLAKHPNYQEQVREEILGELKDKDLLDIDDVRALKLVRAFVKETLRLYAVAPANSRNLKQDLVLTGYLVPKGTVVLIHNDWISLNDGYFEDAEKFMPERWLREATSKISHPFAYLPFGFGPRSCLGRRMAELEVYLVIIELLKKYRLSQTNEKIKIGEGIVNALVPPLKLRLMPR</sequence>
<evidence type="ECO:0000256" key="4">
    <source>
        <dbReference type="ARBA" id="ARBA00022723"/>
    </source>
</evidence>
<evidence type="ECO:0000256" key="1">
    <source>
        <dbReference type="ARBA" id="ARBA00001971"/>
    </source>
</evidence>
<dbReference type="PRINTS" id="PR00463">
    <property type="entry name" value="EP450I"/>
</dbReference>
<comment type="cofactor">
    <cofactor evidence="1 8">
        <name>heme</name>
        <dbReference type="ChEBI" id="CHEBI:30413"/>
    </cofactor>
</comment>
<comment type="similarity">
    <text evidence="2 9">Belongs to the cytochrome P450 family.</text>
</comment>
<gene>
    <name evidence="11" type="ORF">ACJMK2_008090</name>
</gene>
<dbReference type="GO" id="GO:0004497">
    <property type="term" value="F:monooxygenase activity"/>
    <property type="evidence" value="ECO:0007669"/>
    <property type="project" value="UniProtKB-KW"/>
</dbReference>
<keyword evidence="6 8" id="KW-0408">Iron</keyword>
<evidence type="ECO:0000256" key="9">
    <source>
        <dbReference type="RuleBase" id="RU000461"/>
    </source>
</evidence>
<keyword evidence="12" id="KW-1185">Reference proteome</keyword>
<dbReference type="InterPro" id="IPR017972">
    <property type="entry name" value="Cyt_P450_CS"/>
</dbReference>
<dbReference type="EMBL" id="JBJQND010000011">
    <property type="protein sequence ID" value="KAL3862096.1"/>
    <property type="molecule type" value="Genomic_DNA"/>
</dbReference>
<dbReference type="Pfam" id="PF00067">
    <property type="entry name" value="p450"/>
    <property type="match status" value="1"/>
</dbReference>
<keyword evidence="5 9" id="KW-0560">Oxidoreductase</keyword>
<dbReference type="GO" id="GO:0046872">
    <property type="term" value="F:metal ion binding"/>
    <property type="evidence" value="ECO:0007669"/>
    <property type="project" value="UniProtKB-KW"/>
</dbReference>
<dbReference type="AlphaFoldDB" id="A0ABD3VLE2"/>
<dbReference type="PANTHER" id="PTHR24279:SF120">
    <property type="entry name" value="CYTOCHROME P450"/>
    <property type="match status" value="1"/>
</dbReference>
<dbReference type="InterPro" id="IPR050479">
    <property type="entry name" value="CYP11_CYP27_families"/>
</dbReference>
<evidence type="ECO:0000256" key="3">
    <source>
        <dbReference type="ARBA" id="ARBA00022617"/>
    </source>
</evidence>
<dbReference type="PANTHER" id="PTHR24279">
    <property type="entry name" value="CYTOCHROME P450"/>
    <property type="match status" value="1"/>
</dbReference>
<evidence type="ECO:0000256" key="7">
    <source>
        <dbReference type="ARBA" id="ARBA00023033"/>
    </source>
</evidence>
<dbReference type="InterPro" id="IPR002401">
    <property type="entry name" value="Cyt_P450_E_grp-I"/>
</dbReference>
<dbReference type="Proteomes" id="UP001634394">
    <property type="component" value="Unassembled WGS sequence"/>
</dbReference>
<comment type="caution">
    <text evidence="11">The sequence shown here is derived from an EMBL/GenBank/DDBJ whole genome shotgun (WGS) entry which is preliminary data.</text>
</comment>
<evidence type="ECO:0000256" key="10">
    <source>
        <dbReference type="SAM" id="MobiDB-lite"/>
    </source>
</evidence>
<name>A0ABD3VLE2_SINWO</name>
<dbReference type="CDD" id="cd11054">
    <property type="entry name" value="CYP24A1-like"/>
    <property type="match status" value="1"/>
</dbReference>
<keyword evidence="4 8" id="KW-0479">Metal-binding</keyword>
<evidence type="ECO:0000256" key="8">
    <source>
        <dbReference type="PIRSR" id="PIRSR602401-1"/>
    </source>
</evidence>
<evidence type="ECO:0000256" key="5">
    <source>
        <dbReference type="ARBA" id="ARBA00023002"/>
    </source>
</evidence>
<keyword evidence="3 8" id="KW-0349">Heme</keyword>
<dbReference type="SUPFAM" id="SSF48264">
    <property type="entry name" value="Cytochrome P450"/>
    <property type="match status" value="1"/>
</dbReference>
<reference evidence="11 12" key="1">
    <citation type="submission" date="2024-11" db="EMBL/GenBank/DDBJ databases">
        <title>Chromosome-level genome assembly of the freshwater bivalve Anodonta woodiana.</title>
        <authorList>
            <person name="Chen X."/>
        </authorList>
    </citation>
    <scope>NUCLEOTIDE SEQUENCE [LARGE SCALE GENOMIC DNA]</scope>
    <source>
        <strain evidence="11">MN2024</strain>
        <tissue evidence="11">Gills</tissue>
    </source>
</reference>
<dbReference type="InterPro" id="IPR001128">
    <property type="entry name" value="Cyt_P450"/>
</dbReference>
<accession>A0ABD3VLE2</accession>
<dbReference type="PRINTS" id="PR00385">
    <property type="entry name" value="P450"/>
</dbReference>
<feature type="region of interest" description="Disordered" evidence="10">
    <location>
        <begin position="99"/>
        <end position="132"/>
    </location>
</feature>
<dbReference type="InterPro" id="IPR036396">
    <property type="entry name" value="Cyt_P450_sf"/>
</dbReference>
<dbReference type="Gene3D" id="1.10.630.10">
    <property type="entry name" value="Cytochrome P450"/>
    <property type="match status" value="1"/>
</dbReference>
<evidence type="ECO:0000256" key="2">
    <source>
        <dbReference type="ARBA" id="ARBA00010617"/>
    </source>
</evidence>
<protein>
    <recommendedName>
        <fullName evidence="13">Cytochrome P450</fullName>
    </recommendedName>
</protein>
<feature type="binding site" description="axial binding residue" evidence="8">
    <location>
        <position position="571"/>
    </location>
    <ligand>
        <name>heme</name>
        <dbReference type="ChEBI" id="CHEBI:30413"/>
    </ligand>
    <ligandPart>
        <name>Fe</name>
        <dbReference type="ChEBI" id="CHEBI:18248"/>
    </ligandPart>
</feature>
<evidence type="ECO:0000256" key="6">
    <source>
        <dbReference type="ARBA" id="ARBA00023004"/>
    </source>
</evidence>
<evidence type="ECO:0000313" key="12">
    <source>
        <dbReference type="Proteomes" id="UP001634394"/>
    </source>
</evidence>
<proteinExistence type="inferred from homology"/>
<dbReference type="PROSITE" id="PS00086">
    <property type="entry name" value="CYTOCHROME_P450"/>
    <property type="match status" value="1"/>
</dbReference>
<evidence type="ECO:0000313" key="11">
    <source>
        <dbReference type="EMBL" id="KAL3862096.1"/>
    </source>
</evidence>
<evidence type="ECO:0008006" key="13">
    <source>
        <dbReference type="Google" id="ProtNLM"/>
    </source>
</evidence>
<organism evidence="11 12">
    <name type="scientific">Sinanodonta woodiana</name>
    <name type="common">Chinese pond mussel</name>
    <name type="synonym">Anodonta woodiana</name>
    <dbReference type="NCBI Taxonomy" id="1069815"/>
    <lineage>
        <taxon>Eukaryota</taxon>
        <taxon>Metazoa</taxon>
        <taxon>Spiralia</taxon>
        <taxon>Lophotrochozoa</taxon>
        <taxon>Mollusca</taxon>
        <taxon>Bivalvia</taxon>
        <taxon>Autobranchia</taxon>
        <taxon>Heteroconchia</taxon>
        <taxon>Palaeoheterodonta</taxon>
        <taxon>Unionida</taxon>
        <taxon>Unionoidea</taxon>
        <taxon>Unionidae</taxon>
        <taxon>Unioninae</taxon>
        <taxon>Sinanodonta</taxon>
    </lineage>
</organism>